<protein>
    <submittedName>
        <fullName evidence="2">Uncharacterized protein</fullName>
    </submittedName>
</protein>
<organism evidence="2">
    <name type="scientific">Candidatus Kentrum sp. LFY</name>
    <dbReference type="NCBI Taxonomy" id="2126342"/>
    <lineage>
        <taxon>Bacteria</taxon>
        <taxon>Pseudomonadati</taxon>
        <taxon>Pseudomonadota</taxon>
        <taxon>Gammaproteobacteria</taxon>
        <taxon>Candidatus Kentrum</taxon>
    </lineage>
</organism>
<keyword evidence="1" id="KW-0472">Membrane</keyword>
<sequence>METLLKLLQALFSSPDLLLILTIGLWLYYNYNIFLAADGEDVEKNQRRANSRKIRLSWIEERAFEQRYLEILGHYLDKFSTRLTKDEDSFSTYQSRDSWPVRVFGLDPFTENSYVLCLRLAFFYPIVGFFTTWFLGGAGDFSGLKFFPFAEYEWLRLPVFIGTLLLGWLLFRALRVKNEIAWV</sequence>
<feature type="transmembrane region" description="Helical" evidence="1">
    <location>
        <begin position="17"/>
        <end position="37"/>
    </location>
</feature>
<feature type="transmembrane region" description="Helical" evidence="1">
    <location>
        <begin position="116"/>
        <end position="135"/>
    </location>
</feature>
<evidence type="ECO:0000313" key="2">
    <source>
        <dbReference type="EMBL" id="VFK16901.1"/>
    </source>
</evidence>
<reference evidence="2" key="1">
    <citation type="submission" date="2019-02" db="EMBL/GenBank/DDBJ databases">
        <authorList>
            <person name="Gruber-Vodicka R. H."/>
            <person name="Seah K. B. B."/>
        </authorList>
    </citation>
    <scope>NUCLEOTIDE SEQUENCE</scope>
    <source>
        <strain evidence="2">BECK_BY7</strain>
    </source>
</reference>
<keyword evidence="1" id="KW-1133">Transmembrane helix</keyword>
<evidence type="ECO:0000256" key="1">
    <source>
        <dbReference type="SAM" id="Phobius"/>
    </source>
</evidence>
<name>A0A450WIP0_9GAMM</name>
<dbReference type="AlphaFoldDB" id="A0A450WIP0"/>
<gene>
    <name evidence="2" type="ORF">BECKLFY1418C_GA0070996_10277</name>
</gene>
<keyword evidence="1" id="KW-0812">Transmembrane</keyword>
<proteinExistence type="predicted"/>
<feature type="transmembrane region" description="Helical" evidence="1">
    <location>
        <begin position="155"/>
        <end position="174"/>
    </location>
</feature>
<accession>A0A450WIP0</accession>
<dbReference type="EMBL" id="CAADFN010000027">
    <property type="protein sequence ID" value="VFK16901.1"/>
    <property type="molecule type" value="Genomic_DNA"/>
</dbReference>